<dbReference type="Proteomes" id="UP000828251">
    <property type="component" value="Unassembled WGS sequence"/>
</dbReference>
<organism evidence="2 3">
    <name type="scientific">Gossypium stocksii</name>
    <dbReference type="NCBI Taxonomy" id="47602"/>
    <lineage>
        <taxon>Eukaryota</taxon>
        <taxon>Viridiplantae</taxon>
        <taxon>Streptophyta</taxon>
        <taxon>Embryophyta</taxon>
        <taxon>Tracheophyta</taxon>
        <taxon>Spermatophyta</taxon>
        <taxon>Magnoliopsida</taxon>
        <taxon>eudicotyledons</taxon>
        <taxon>Gunneridae</taxon>
        <taxon>Pentapetalae</taxon>
        <taxon>rosids</taxon>
        <taxon>malvids</taxon>
        <taxon>Malvales</taxon>
        <taxon>Malvaceae</taxon>
        <taxon>Malvoideae</taxon>
        <taxon>Gossypium</taxon>
    </lineage>
</organism>
<feature type="compositionally biased region" description="Acidic residues" evidence="1">
    <location>
        <begin position="95"/>
        <end position="105"/>
    </location>
</feature>
<gene>
    <name evidence="2" type="ORF">J1N35_037767</name>
</gene>
<feature type="region of interest" description="Disordered" evidence="1">
    <location>
        <begin position="85"/>
        <end position="105"/>
    </location>
</feature>
<reference evidence="2 3" key="1">
    <citation type="journal article" date="2021" name="Plant Biotechnol. J.">
        <title>Multi-omics assisted identification of the key and species-specific regulatory components of drought-tolerant mechanisms in Gossypium stocksii.</title>
        <authorList>
            <person name="Yu D."/>
            <person name="Ke L."/>
            <person name="Zhang D."/>
            <person name="Wu Y."/>
            <person name="Sun Y."/>
            <person name="Mei J."/>
            <person name="Sun J."/>
            <person name="Sun Y."/>
        </authorList>
    </citation>
    <scope>NUCLEOTIDE SEQUENCE [LARGE SCALE GENOMIC DNA]</scope>
    <source>
        <strain evidence="3">cv. E1</strain>
        <tissue evidence="2">Leaf</tissue>
    </source>
</reference>
<dbReference type="AlphaFoldDB" id="A0A9D3ZM06"/>
<keyword evidence="3" id="KW-1185">Reference proteome</keyword>
<sequence length="105" mass="11759">METLQECLTSTKKDAEKLHGELAGPFDARRVNFDALSELTSTQLDFYVNFPSRTAWEEFATKWKNSSNFYIVDVVETRSALEDSVGTSAIHADGNEDNECTGDDE</sequence>
<dbReference type="EMBL" id="JAIQCV010000011">
    <property type="protein sequence ID" value="KAH1046983.1"/>
    <property type="molecule type" value="Genomic_DNA"/>
</dbReference>
<evidence type="ECO:0000256" key="1">
    <source>
        <dbReference type="SAM" id="MobiDB-lite"/>
    </source>
</evidence>
<evidence type="ECO:0000313" key="2">
    <source>
        <dbReference type="EMBL" id="KAH1046983.1"/>
    </source>
</evidence>
<comment type="caution">
    <text evidence="2">The sequence shown here is derived from an EMBL/GenBank/DDBJ whole genome shotgun (WGS) entry which is preliminary data.</text>
</comment>
<evidence type="ECO:0000313" key="3">
    <source>
        <dbReference type="Proteomes" id="UP000828251"/>
    </source>
</evidence>
<proteinExistence type="predicted"/>
<name>A0A9D3ZM06_9ROSI</name>
<accession>A0A9D3ZM06</accession>
<protein>
    <submittedName>
        <fullName evidence="2">Uncharacterized protein</fullName>
    </submittedName>
</protein>